<evidence type="ECO:0000256" key="1">
    <source>
        <dbReference type="SAM" id="MobiDB-lite"/>
    </source>
</evidence>
<reference evidence="3 4" key="1">
    <citation type="submission" date="2019-03" db="EMBL/GenBank/DDBJ databases">
        <title>First draft genome of Liparis tanakae, snailfish: a comprehensive survey of snailfish specific genes.</title>
        <authorList>
            <person name="Kim W."/>
            <person name="Song I."/>
            <person name="Jeong J.-H."/>
            <person name="Kim D."/>
            <person name="Kim S."/>
            <person name="Ryu S."/>
            <person name="Song J.Y."/>
            <person name="Lee S.K."/>
        </authorList>
    </citation>
    <scope>NUCLEOTIDE SEQUENCE [LARGE SCALE GENOMIC DNA]</scope>
    <source>
        <tissue evidence="3">Muscle</tissue>
    </source>
</reference>
<name>A0A4Z2F7T8_9TELE</name>
<comment type="caution">
    <text evidence="3">The sequence shown here is derived from an EMBL/GenBank/DDBJ whole genome shotgun (WGS) entry which is preliminary data.</text>
</comment>
<keyword evidence="4" id="KW-1185">Reference proteome</keyword>
<keyword evidence="2" id="KW-1133">Transmembrane helix</keyword>
<evidence type="ECO:0000313" key="4">
    <source>
        <dbReference type="Proteomes" id="UP000314294"/>
    </source>
</evidence>
<protein>
    <submittedName>
        <fullName evidence="3">Uncharacterized protein</fullName>
    </submittedName>
</protein>
<dbReference type="EMBL" id="SRLO01001552">
    <property type="protein sequence ID" value="TNN36933.1"/>
    <property type="molecule type" value="Genomic_DNA"/>
</dbReference>
<feature type="transmembrane region" description="Helical" evidence="2">
    <location>
        <begin position="356"/>
        <end position="380"/>
    </location>
</feature>
<accession>A0A4Z2F7T8</accession>
<dbReference type="AlphaFoldDB" id="A0A4Z2F7T8"/>
<sequence>MIPKSPDFTDTPPGVVHGRGVTWFLGDGHLGVLLMFSSTRSLSSCVSRILHCSIISFCSYCSFSVCSRRWLFSSSSISFCLMAISQSESSELSSTSISSSSSSSSSSSPPSSWSLPSRTSCKTTGSRVNINIHTTHVVGIVGMEAGGGGRTMSASSWPRSALSFSEPFSCSLSGTSSLTALEHSDTRGRVSGGGGPAPRQEACLQKHRRFSRSFLASSMMSDVSFSGASSDGAPYSDWRLEARDRFFLKFSFTASLSRRAHEGYRGNPPALASTWLAWSLSTCVSRALCASMVSCMAFTLTLRLPFSVCSIEFSWNMSLKLSTPSSPDSRLPCGGTDGGRGEGQLLLRHHSICRRAISVLNTLICWLALSWFTITLFLMFRARLAYFSAFSVSMKSRSDGLMQAIITVWLRGGSFTNVYELYV</sequence>
<evidence type="ECO:0000256" key="2">
    <source>
        <dbReference type="SAM" id="Phobius"/>
    </source>
</evidence>
<feature type="region of interest" description="Disordered" evidence="1">
    <location>
        <begin position="95"/>
        <end position="123"/>
    </location>
</feature>
<keyword evidence="2" id="KW-0812">Transmembrane</keyword>
<organism evidence="3 4">
    <name type="scientific">Liparis tanakae</name>
    <name type="common">Tanaka's snailfish</name>
    <dbReference type="NCBI Taxonomy" id="230148"/>
    <lineage>
        <taxon>Eukaryota</taxon>
        <taxon>Metazoa</taxon>
        <taxon>Chordata</taxon>
        <taxon>Craniata</taxon>
        <taxon>Vertebrata</taxon>
        <taxon>Euteleostomi</taxon>
        <taxon>Actinopterygii</taxon>
        <taxon>Neopterygii</taxon>
        <taxon>Teleostei</taxon>
        <taxon>Neoteleostei</taxon>
        <taxon>Acanthomorphata</taxon>
        <taxon>Eupercaria</taxon>
        <taxon>Perciformes</taxon>
        <taxon>Cottioidei</taxon>
        <taxon>Cottales</taxon>
        <taxon>Liparidae</taxon>
        <taxon>Liparis</taxon>
    </lineage>
</organism>
<gene>
    <name evidence="3" type="ORF">EYF80_052897</name>
</gene>
<keyword evidence="2" id="KW-0472">Membrane</keyword>
<proteinExistence type="predicted"/>
<feature type="compositionally biased region" description="Low complexity" evidence="1">
    <location>
        <begin position="95"/>
        <end position="120"/>
    </location>
</feature>
<evidence type="ECO:0000313" key="3">
    <source>
        <dbReference type="EMBL" id="TNN36933.1"/>
    </source>
</evidence>
<dbReference type="Proteomes" id="UP000314294">
    <property type="component" value="Unassembled WGS sequence"/>
</dbReference>